<gene>
    <name evidence="4" type="ORF">A2851_05245</name>
</gene>
<comment type="caution">
    <text evidence="4">The sequence shown here is derived from an EMBL/GenBank/DDBJ whole genome shotgun (WGS) entry which is preliminary data.</text>
</comment>
<keyword evidence="1" id="KW-0175">Coiled coil</keyword>
<evidence type="ECO:0000256" key="1">
    <source>
        <dbReference type="SAM" id="Coils"/>
    </source>
</evidence>
<feature type="transmembrane region" description="Helical" evidence="2">
    <location>
        <begin position="159"/>
        <end position="177"/>
    </location>
</feature>
<evidence type="ECO:0000313" key="5">
    <source>
        <dbReference type="Proteomes" id="UP000176863"/>
    </source>
</evidence>
<evidence type="ECO:0000256" key="2">
    <source>
        <dbReference type="SAM" id="Phobius"/>
    </source>
</evidence>
<feature type="coiled-coil region" evidence="1">
    <location>
        <begin position="569"/>
        <end position="600"/>
    </location>
</feature>
<dbReference type="EMBL" id="MFKT01000029">
    <property type="protein sequence ID" value="OGG52421.1"/>
    <property type="molecule type" value="Genomic_DNA"/>
</dbReference>
<feature type="transmembrane region" description="Helical" evidence="2">
    <location>
        <begin position="131"/>
        <end position="153"/>
    </location>
</feature>
<accession>A0A1F6CTS0</accession>
<feature type="chain" id="PRO_5009523551" evidence="3">
    <location>
        <begin position="30"/>
        <end position="958"/>
    </location>
</feature>
<protein>
    <submittedName>
        <fullName evidence="4">Uncharacterized protein</fullName>
    </submittedName>
</protein>
<feature type="transmembrane region" description="Helical" evidence="2">
    <location>
        <begin position="395"/>
        <end position="413"/>
    </location>
</feature>
<feature type="transmembrane region" description="Helical" evidence="2">
    <location>
        <begin position="71"/>
        <end position="93"/>
    </location>
</feature>
<dbReference type="STRING" id="1798480.A2851_05245"/>
<name>A0A1F6CTS0_9BACT</name>
<feature type="transmembrane region" description="Helical" evidence="2">
    <location>
        <begin position="369"/>
        <end position="388"/>
    </location>
</feature>
<sequence>MMTFKQTRWQRSAIVFIALLVCFSAGVTAIPTVTHAQGLNAVVGASGVANDAGSTSCSSGWNLSNLNPICWMRGIFAGLGSLFMYIGITVLTWMSMLFEFALKATIVDFRGLIFNNIEQGVNTAWSAFRDIANILIIGIFTFIAIGTILGLQTFNAKKMVAKVLIIAILINFSLLFTKMMIDVSNFTALQLYNGALKQADEAAAPSATANTGAGAATITGNGIAGSFLRFLGVGGIADSYNALRGIQENNDNALLGLVYGILSFVFLIATALVFLYGTYLLASRALIFIFLMVTASLAFASYLVPAWEKSSYGWDVWWKSLIGSAVLAPALMLFLWITLNVSNSLSKALCSGGHNCGTLGALMTSQTPGANIAALFNFVMVLGMLFISFKLSSKIAGTVTGFNLAGALALSPLIQGSRFLVGGAGRLGIGMPAYFAAKRLGKDAKRENNEAAAMDRAADRHEALGNIPLAEQTRKAAAEKRRLAASKLKSMEQAGKLADSRFNIMDTKTAQNVAKTVGITGFAAGQSGRTTLEKSYADQVKGRTEKAEKIAAKIAPSAEDNEKVKEIEKERIRRERRKEVEDRKNAKEIAEAALKDAADEADGKMNPAGERPLKEQLTTAEKVAKATKDQLTTVGNEFRTAFKAAANDGTLYSPENVAVQEDIRDSLKKMATENPALANDPKFVAQQKAAQDIIDQAETRASNLSADERNQYSEAKDAAKRELDAAAAEVAGGKATAAAKHDPVIQGLKAQLSTITDSKQRKVIEDQLASSEEQRRSDMRHQEDRIEQARIQVQSKIPTLDPAVVERARKYDEVFGRSRDARSNAEQLVARIGNIENDPNLKRVQNDFATAEKKYGETLERKWQTDTERLANQAATEGTKGLATSAQGVVKEFAAIQGDILTRTLGKVTLVNKAVQDEIPDLFKKKVKTAGLRDVLADIQTGSGAGGGAPAAPAAPAS</sequence>
<keyword evidence="2" id="KW-0472">Membrane</keyword>
<keyword evidence="3" id="KW-0732">Signal</keyword>
<feature type="coiled-coil region" evidence="1">
    <location>
        <begin position="687"/>
        <end position="729"/>
    </location>
</feature>
<dbReference type="AlphaFoldDB" id="A0A1F6CTS0"/>
<keyword evidence="2" id="KW-1133">Transmembrane helix</keyword>
<organism evidence="4 5">
    <name type="scientific">Candidatus Kaiserbacteria bacterium RIFCSPHIGHO2_01_FULL_53_29</name>
    <dbReference type="NCBI Taxonomy" id="1798480"/>
    <lineage>
        <taxon>Bacteria</taxon>
        <taxon>Candidatus Kaiseribacteriota</taxon>
    </lineage>
</organism>
<keyword evidence="2" id="KW-0812">Transmembrane</keyword>
<proteinExistence type="predicted"/>
<dbReference type="Proteomes" id="UP000176863">
    <property type="component" value="Unassembled WGS sequence"/>
</dbReference>
<evidence type="ECO:0000256" key="3">
    <source>
        <dbReference type="SAM" id="SignalP"/>
    </source>
</evidence>
<reference evidence="4 5" key="1">
    <citation type="journal article" date="2016" name="Nat. Commun.">
        <title>Thousands of microbial genomes shed light on interconnected biogeochemical processes in an aquifer system.</title>
        <authorList>
            <person name="Anantharaman K."/>
            <person name="Brown C.T."/>
            <person name="Hug L.A."/>
            <person name="Sharon I."/>
            <person name="Castelle C.J."/>
            <person name="Probst A.J."/>
            <person name="Thomas B.C."/>
            <person name="Singh A."/>
            <person name="Wilkins M.J."/>
            <person name="Karaoz U."/>
            <person name="Brodie E.L."/>
            <person name="Williams K.H."/>
            <person name="Hubbard S.S."/>
            <person name="Banfield J.F."/>
        </authorList>
    </citation>
    <scope>NUCLEOTIDE SEQUENCE [LARGE SCALE GENOMIC DNA]</scope>
</reference>
<feature type="transmembrane region" description="Helical" evidence="2">
    <location>
        <begin position="285"/>
        <end position="304"/>
    </location>
</feature>
<feature type="transmembrane region" description="Helical" evidence="2">
    <location>
        <begin position="316"/>
        <end position="337"/>
    </location>
</feature>
<feature type="signal peptide" evidence="3">
    <location>
        <begin position="1"/>
        <end position="29"/>
    </location>
</feature>
<feature type="transmembrane region" description="Helical" evidence="2">
    <location>
        <begin position="253"/>
        <end position="279"/>
    </location>
</feature>
<evidence type="ECO:0000313" key="4">
    <source>
        <dbReference type="EMBL" id="OGG52421.1"/>
    </source>
</evidence>